<proteinExistence type="predicted"/>
<evidence type="ECO:0000256" key="1">
    <source>
        <dbReference type="SAM" id="MobiDB-lite"/>
    </source>
</evidence>
<protein>
    <submittedName>
        <fullName evidence="2">Uncharacterized protein</fullName>
    </submittedName>
</protein>
<gene>
    <name evidence="2" type="ORF">MENT_LOCUS26995</name>
</gene>
<feature type="region of interest" description="Disordered" evidence="1">
    <location>
        <begin position="72"/>
        <end position="181"/>
    </location>
</feature>
<evidence type="ECO:0000313" key="3">
    <source>
        <dbReference type="Proteomes" id="UP000580250"/>
    </source>
</evidence>
<feature type="region of interest" description="Disordered" evidence="1">
    <location>
        <begin position="1"/>
        <end position="49"/>
    </location>
</feature>
<feature type="compositionally biased region" description="Basic and acidic residues" evidence="1">
    <location>
        <begin position="105"/>
        <end position="114"/>
    </location>
</feature>
<feature type="compositionally biased region" description="Basic and acidic residues" evidence="1">
    <location>
        <begin position="35"/>
        <end position="48"/>
    </location>
</feature>
<dbReference type="Proteomes" id="UP000580250">
    <property type="component" value="Unassembled WGS sequence"/>
</dbReference>
<reference evidence="2 3" key="1">
    <citation type="submission" date="2020-08" db="EMBL/GenBank/DDBJ databases">
        <authorList>
            <person name="Koutsovoulos G."/>
            <person name="Danchin GJ E."/>
        </authorList>
    </citation>
    <scope>NUCLEOTIDE SEQUENCE [LARGE SCALE GENOMIC DNA]</scope>
</reference>
<feature type="compositionally biased region" description="Acidic residues" evidence="1">
    <location>
        <begin position="7"/>
        <end position="34"/>
    </location>
</feature>
<accession>A0A6V7VK44</accession>
<comment type="caution">
    <text evidence="2">The sequence shown here is derived from an EMBL/GenBank/DDBJ whole genome shotgun (WGS) entry which is preliminary data.</text>
</comment>
<feature type="compositionally biased region" description="Basic and acidic residues" evidence="1">
    <location>
        <begin position="137"/>
        <end position="157"/>
    </location>
</feature>
<sequence>MMLSDIREDEEGEEVEGYELSGEEIEEEEEEENDGRDYLGKELKKENNNNEVMMISSGYDSSGQTQQIELIAQQQSPKSEKISQISSIEKSSENLTETPLPPKQIPEKSEKEEKQEEEEDKIITNISPKPKIISEQQKPEFKGETENLFKQQKEIIKKQNIPSTSEKKEDFVFSGEGEEEK</sequence>
<feature type="compositionally biased region" description="Low complexity" evidence="1">
    <location>
        <begin position="72"/>
        <end position="89"/>
    </location>
</feature>
<evidence type="ECO:0000313" key="2">
    <source>
        <dbReference type="EMBL" id="CAD2175279.1"/>
    </source>
</evidence>
<dbReference type="EMBL" id="CAJEWN010000251">
    <property type="protein sequence ID" value="CAD2175279.1"/>
    <property type="molecule type" value="Genomic_DNA"/>
</dbReference>
<organism evidence="2 3">
    <name type="scientific">Meloidogyne enterolobii</name>
    <name type="common">Root-knot nematode worm</name>
    <name type="synonym">Meloidogyne mayaguensis</name>
    <dbReference type="NCBI Taxonomy" id="390850"/>
    <lineage>
        <taxon>Eukaryota</taxon>
        <taxon>Metazoa</taxon>
        <taxon>Ecdysozoa</taxon>
        <taxon>Nematoda</taxon>
        <taxon>Chromadorea</taxon>
        <taxon>Rhabditida</taxon>
        <taxon>Tylenchina</taxon>
        <taxon>Tylenchomorpha</taxon>
        <taxon>Tylenchoidea</taxon>
        <taxon>Meloidogynidae</taxon>
        <taxon>Meloidogyninae</taxon>
        <taxon>Meloidogyne</taxon>
    </lineage>
</organism>
<dbReference type="AlphaFoldDB" id="A0A6V7VK44"/>
<name>A0A6V7VK44_MELEN</name>